<evidence type="ECO:0000256" key="1">
    <source>
        <dbReference type="SAM" id="MobiDB-lite"/>
    </source>
</evidence>
<feature type="region of interest" description="Disordered" evidence="1">
    <location>
        <begin position="1"/>
        <end position="94"/>
    </location>
</feature>
<proteinExistence type="predicted"/>
<accession>A0A5C2RQP0</accession>
<feature type="compositionally biased region" description="Polar residues" evidence="1">
    <location>
        <begin position="1"/>
        <end position="10"/>
    </location>
</feature>
<gene>
    <name evidence="2" type="ORF">L227DRAFT_657880</name>
</gene>
<dbReference type="OrthoDB" id="2752459at2759"/>
<dbReference type="Proteomes" id="UP000313359">
    <property type="component" value="Unassembled WGS sequence"/>
</dbReference>
<dbReference type="AlphaFoldDB" id="A0A5C2RQP0"/>
<evidence type="ECO:0000313" key="2">
    <source>
        <dbReference type="EMBL" id="RPD53978.1"/>
    </source>
</evidence>
<feature type="compositionally biased region" description="Low complexity" evidence="1">
    <location>
        <begin position="53"/>
        <end position="64"/>
    </location>
</feature>
<dbReference type="EMBL" id="ML122312">
    <property type="protein sequence ID" value="RPD53978.1"/>
    <property type="molecule type" value="Genomic_DNA"/>
</dbReference>
<keyword evidence="3" id="KW-1185">Reference proteome</keyword>
<evidence type="ECO:0000313" key="3">
    <source>
        <dbReference type="Proteomes" id="UP000313359"/>
    </source>
</evidence>
<organism evidence="2 3">
    <name type="scientific">Lentinus tigrinus ALCF2SS1-6</name>
    <dbReference type="NCBI Taxonomy" id="1328759"/>
    <lineage>
        <taxon>Eukaryota</taxon>
        <taxon>Fungi</taxon>
        <taxon>Dikarya</taxon>
        <taxon>Basidiomycota</taxon>
        <taxon>Agaricomycotina</taxon>
        <taxon>Agaricomycetes</taxon>
        <taxon>Polyporales</taxon>
        <taxon>Polyporaceae</taxon>
        <taxon>Lentinus</taxon>
    </lineage>
</organism>
<reference evidence="2" key="1">
    <citation type="journal article" date="2018" name="Genome Biol. Evol.">
        <title>Genomics and development of Lentinus tigrinus, a white-rot wood-decaying mushroom with dimorphic fruiting bodies.</title>
        <authorList>
            <person name="Wu B."/>
            <person name="Xu Z."/>
            <person name="Knudson A."/>
            <person name="Carlson A."/>
            <person name="Chen N."/>
            <person name="Kovaka S."/>
            <person name="LaButti K."/>
            <person name="Lipzen A."/>
            <person name="Pennachio C."/>
            <person name="Riley R."/>
            <person name="Schakwitz W."/>
            <person name="Umezawa K."/>
            <person name="Ohm R.A."/>
            <person name="Grigoriev I.V."/>
            <person name="Nagy L.G."/>
            <person name="Gibbons J."/>
            <person name="Hibbett D."/>
        </authorList>
    </citation>
    <scope>NUCLEOTIDE SEQUENCE [LARGE SCALE GENOMIC DNA]</scope>
    <source>
        <strain evidence="2">ALCF2SS1-6</strain>
    </source>
</reference>
<feature type="compositionally biased region" description="Polar residues" evidence="1">
    <location>
        <begin position="43"/>
        <end position="52"/>
    </location>
</feature>
<sequence length="308" mass="36248">MVDLQTSPRHSSGKRKHVEGTQPPDATRSGSSKRSRRTPAIQPETNLQVVETSPSPSSSRSPSPFLEEPTSSESHGKRGLHTQRQRETVRRAVEKKRHTARWKTWCEEHRWERDHDPGYKQKVGSKEVHRADAMAYFRLKDYEIDTLPYVTFDNEHNPMVPGKSYNLGNLHTLVSRKFAFLHGLDEKLDPRTREVELLKRGWELFDADTKKLEERMRAKGKKRKELVFGVIFIPRQPGQNERGGKTKPRPFGSWTTRVYEDGVYIGEWLNFQFDPDDDDFGDHYRRYERFRPKDAEWHWELDGVNTWY</sequence>
<protein>
    <submittedName>
        <fullName evidence="2">Uncharacterized protein</fullName>
    </submittedName>
</protein>
<name>A0A5C2RQP0_9APHY</name>